<feature type="non-terminal residue" evidence="1">
    <location>
        <position position="142"/>
    </location>
</feature>
<dbReference type="Proteomes" id="UP000789525">
    <property type="component" value="Unassembled WGS sequence"/>
</dbReference>
<evidence type="ECO:0000313" key="2">
    <source>
        <dbReference type="Proteomes" id="UP000789525"/>
    </source>
</evidence>
<name>A0ACA9MI22_9GLOM</name>
<evidence type="ECO:0000313" key="1">
    <source>
        <dbReference type="EMBL" id="CAG8592875.1"/>
    </source>
</evidence>
<accession>A0ACA9MI22</accession>
<sequence length="142" mass="15870">MNWHDTASRELRTHTALGTGVSRRTMESTKTLPTPCSHSFLLLQRASSDSDGGQPIWSESVRQRQSKAISQPATMQVRPNHINPLIKLCGNRGFRPKYKLGRYVPHSNDLSASSELEVAFETGIRESSKSGKSLEKANSQWF</sequence>
<keyword evidence="2" id="KW-1185">Reference proteome</keyword>
<gene>
    <name evidence="1" type="ORF">ACOLOM_LOCUS6388</name>
</gene>
<comment type="caution">
    <text evidence="1">The sequence shown here is derived from an EMBL/GenBank/DDBJ whole genome shotgun (WGS) entry which is preliminary data.</text>
</comment>
<reference evidence="1" key="1">
    <citation type="submission" date="2021-06" db="EMBL/GenBank/DDBJ databases">
        <authorList>
            <person name="Kallberg Y."/>
            <person name="Tangrot J."/>
            <person name="Rosling A."/>
        </authorList>
    </citation>
    <scope>NUCLEOTIDE SEQUENCE</scope>
    <source>
        <strain evidence="1">CL356</strain>
    </source>
</reference>
<protein>
    <submittedName>
        <fullName evidence="1">14985_t:CDS:1</fullName>
    </submittedName>
</protein>
<organism evidence="1 2">
    <name type="scientific">Acaulospora colombiana</name>
    <dbReference type="NCBI Taxonomy" id="27376"/>
    <lineage>
        <taxon>Eukaryota</taxon>
        <taxon>Fungi</taxon>
        <taxon>Fungi incertae sedis</taxon>
        <taxon>Mucoromycota</taxon>
        <taxon>Glomeromycotina</taxon>
        <taxon>Glomeromycetes</taxon>
        <taxon>Diversisporales</taxon>
        <taxon>Acaulosporaceae</taxon>
        <taxon>Acaulospora</taxon>
    </lineage>
</organism>
<proteinExistence type="predicted"/>
<dbReference type="EMBL" id="CAJVPT010013097">
    <property type="protein sequence ID" value="CAG8592875.1"/>
    <property type="molecule type" value="Genomic_DNA"/>
</dbReference>